<reference evidence="3" key="1">
    <citation type="submission" date="2021-01" db="EMBL/GenBank/DDBJ databases">
        <title>Caligus Genome Assembly.</title>
        <authorList>
            <person name="Gallardo-Escarate C."/>
        </authorList>
    </citation>
    <scope>NUCLEOTIDE SEQUENCE [LARGE SCALE GENOMIC DNA]</scope>
</reference>
<dbReference type="AlphaFoldDB" id="A0A7T8GYH5"/>
<dbReference type="Proteomes" id="UP000595437">
    <property type="component" value="Chromosome 9"/>
</dbReference>
<proteinExistence type="predicted"/>
<sequence>MDIRWNGHRSYRPQQASLQDGKGHNSICRLCEEEEKLRIILFLVVRHSTKMMALEERSGATFIPEIIF</sequence>
<evidence type="ECO:0000256" key="1">
    <source>
        <dbReference type="SAM" id="MobiDB-lite"/>
    </source>
</evidence>
<gene>
    <name evidence="2" type="ORF">FKW44_013927</name>
</gene>
<dbReference type="EMBL" id="CP045898">
    <property type="protein sequence ID" value="QQP40027.1"/>
    <property type="molecule type" value="Genomic_DNA"/>
</dbReference>
<organism evidence="2 3">
    <name type="scientific">Caligus rogercresseyi</name>
    <name type="common">Sea louse</name>
    <dbReference type="NCBI Taxonomy" id="217165"/>
    <lineage>
        <taxon>Eukaryota</taxon>
        <taxon>Metazoa</taxon>
        <taxon>Ecdysozoa</taxon>
        <taxon>Arthropoda</taxon>
        <taxon>Crustacea</taxon>
        <taxon>Multicrustacea</taxon>
        <taxon>Hexanauplia</taxon>
        <taxon>Copepoda</taxon>
        <taxon>Siphonostomatoida</taxon>
        <taxon>Caligidae</taxon>
        <taxon>Caligus</taxon>
    </lineage>
</organism>
<accession>A0A7T8GYH5</accession>
<keyword evidence="3" id="KW-1185">Reference proteome</keyword>
<evidence type="ECO:0000313" key="3">
    <source>
        <dbReference type="Proteomes" id="UP000595437"/>
    </source>
</evidence>
<feature type="compositionally biased region" description="Basic residues" evidence="1">
    <location>
        <begin position="1"/>
        <end position="11"/>
    </location>
</feature>
<feature type="region of interest" description="Disordered" evidence="1">
    <location>
        <begin position="1"/>
        <end position="23"/>
    </location>
</feature>
<name>A0A7T8GYH5_CALRO</name>
<evidence type="ECO:0000313" key="2">
    <source>
        <dbReference type="EMBL" id="QQP40027.1"/>
    </source>
</evidence>
<protein>
    <submittedName>
        <fullName evidence="2">Uncharacterized protein</fullName>
    </submittedName>
</protein>